<evidence type="ECO:0000313" key="2">
    <source>
        <dbReference type="Proteomes" id="UP000281261"/>
    </source>
</evidence>
<organism evidence="1 2">
    <name type="scientific">candidate division Kazan bacterium</name>
    <dbReference type="NCBI Taxonomy" id="2202143"/>
    <lineage>
        <taxon>Bacteria</taxon>
        <taxon>Bacteria division Kazan-3B-28</taxon>
    </lineage>
</organism>
<accession>A0A420ZD31</accession>
<protein>
    <submittedName>
        <fullName evidence="1">Uncharacterized protein</fullName>
    </submittedName>
</protein>
<dbReference type="EMBL" id="QMNG01000006">
    <property type="protein sequence ID" value="RLC37329.1"/>
    <property type="molecule type" value="Genomic_DNA"/>
</dbReference>
<dbReference type="Proteomes" id="UP000281261">
    <property type="component" value="Unassembled WGS sequence"/>
</dbReference>
<name>A0A420ZD31_UNCK3</name>
<proteinExistence type="predicted"/>
<evidence type="ECO:0000313" key="1">
    <source>
        <dbReference type="EMBL" id="RLC37329.1"/>
    </source>
</evidence>
<reference evidence="1 2" key="1">
    <citation type="submission" date="2018-06" db="EMBL/GenBank/DDBJ databases">
        <title>Extensive metabolic versatility and redundancy in microbially diverse, dynamic hydrothermal sediments.</title>
        <authorList>
            <person name="Dombrowski N."/>
            <person name="Teske A."/>
            <person name="Baker B.J."/>
        </authorList>
    </citation>
    <scope>NUCLEOTIDE SEQUENCE [LARGE SCALE GENOMIC DNA]</scope>
    <source>
        <strain evidence="1">B79_G16</strain>
    </source>
</reference>
<gene>
    <name evidence="1" type="ORF">DRH29_02310</name>
</gene>
<comment type="caution">
    <text evidence="1">The sequence shown here is derived from an EMBL/GenBank/DDBJ whole genome shotgun (WGS) entry which is preliminary data.</text>
</comment>
<sequence length="88" mass="9983">MDITAEYPGWRGYKAISQLPRDSLRISQHQIFASCRTSDFNGRPHDNSGTITYVSDYTVVYISSSNSISINRSFIKCTLRSSIIPNEF</sequence>
<dbReference type="AlphaFoldDB" id="A0A420ZD31"/>